<dbReference type="PANTHER" id="PTHR31511:SF12">
    <property type="entry name" value="RHO TERMINATION FACTOR N-TERMINAL DOMAIN-CONTAINING PROTEIN"/>
    <property type="match status" value="1"/>
</dbReference>
<dbReference type="EMBL" id="JAPWTK010001197">
    <property type="protein sequence ID" value="KAJ8933578.1"/>
    <property type="molecule type" value="Genomic_DNA"/>
</dbReference>
<organism evidence="1 2">
    <name type="scientific">Aromia moschata</name>
    <dbReference type="NCBI Taxonomy" id="1265417"/>
    <lineage>
        <taxon>Eukaryota</taxon>
        <taxon>Metazoa</taxon>
        <taxon>Ecdysozoa</taxon>
        <taxon>Arthropoda</taxon>
        <taxon>Hexapoda</taxon>
        <taxon>Insecta</taxon>
        <taxon>Pterygota</taxon>
        <taxon>Neoptera</taxon>
        <taxon>Endopterygota</taxon>
        <taxon>Coleoptera</taxon>
        <taxon>Polyphaga</taxon>
        <taxon>Cucujiformia</taxon>
        <taxon>Chrysomeloidea</taxon>
        <taxon>Cerambycidae</taxon>
        <taxon>Cerambycinae</taxon>
        <taxon>Callichromatini</taxon>
        <taxon>Aromia</taxon>
    </lineage>
</organism>
<dbReference type="InterPro" id="IPR043502">
    <property type="entry name" value="DNA/RNA_pol_sf"/>
</dbReference>
<evidence type="ECO:0000313" key="1">
    <source>
        <dbReference type="EMBL" id="KAJ8933578.1"/>
    </source>
</evidence>
<protein>
    <recommendedName>
        <fullName evidence="3">DNA-directed DNA polymerase</fullName>
    </recommendedName>
</protein>
<evidence type="ECO:0008006" key="3">
    <source>
        <dbReference type="Google" id="ProtNLM"/>
    </source>
</evidence>
<sequence length="300" mass="35428">MGEAFNKDGVEKYIMYYDINNLYGAGMSYPLPEGEVDIEYPVELHELHKDLPMCPEQMVPPGSKNSKLMTTLLPKSRYVIHYRSLQRCLDRDLRKQATNDFEKNFYKLMNNSVFSKTMESVRKYKDVKLVTRWEGRFGAKYYISQPNFHSLTQFGDDMIILKIMCTAYPRLIKKVLSLMKDENHGEIMTEFIGLRAKMYTYKVNHESVYKRIKGLTRPAIKRITFEDFRNCLFNKDTVNKEHKLIRSQKHTLYTIKQNKLALSPYDDKRIINYINTDTKPWGYDFQQAQTCLMTSSTSMR</sequence>
<dbReference type="SUPFAM" id="SSF56672">
    <property type="entry name" value="DNA/RNA polymerases"/>
    <property type="match status" value="1"/>
</dbReference>
<evidence type="ECO:0000313" key="2">
    <source>
        <dbReference type="Proteomes" id="UP001162162"/>
    </source>
</evidence>
<dbReference type="AlphaFoldDB" id="A0AAV8X4Q1"/>
<accession>A0AAV8X4Q1</accession>
<name>A0AAV8X4Q1_9CUCU</name>
<keyword evidence="2" id="KW-1185">Reference proteome</keyword>
<dbReference type="Proteomes" id="UP001162162">
    <property type="component" value="Unassembled WGS sequence"/>
</dbReference>
<proteinExistence type="predicted"/>
<dbReference type="GO" id="GO:0071897">
    <property type="term" value="P:DNA biosynthetic process"/>
    <property type="evidence" value="ECO:0007669"/>
    <property type="project" value="UniProtKB-ARBA"/>
</dbReference>
<comment type="caution">
    <text evidence="1">The sequence shown here is derived from an EMBL/GenBank/DDBJ whole genome shotgun (WGS) entry which is preliminary data.</text>
</comment>
<gene>
    <name evidence="1" type="ORF">NQ318_015964</name>
</gene>
<reference evidence="1" key="1">
    <citation type="journal article" date="2023" name="Insect Mol. Biol.">
        <title>Genome sequencing provides insights into the evolution of gene families encoding plant cell wall-degrading enzymes in longhorned beetles.</title>
        <authorList>
            <person name="Shin N.R."/>
            <person name="Okamura Y."/>
            <person name="Kirsch R."/>
            <person name="Pauchet Y."/>
        </authorList>
    </citation>
    <scope>NUCLEOTIDE SEQUENCE</scope>
    <source>
        <strain evidence="1">AMC_N1</strain>
    </source>
</reference>
<dbReference type="PANTHER" id="PTHR31511">
    <property type="entry name" value="PROTEIN CBG23764"/>
    <property type="match status" value="1"/>
</dbReference>